<dbReference type="GO" id="GO:0008237">
    <property type="term" value="F:metallopeptidase activity"/>
    <property type="evidence" value="ECO:0007669"/>
    <property type="project" value="InterPro"/>
</dbReference>
<organism evidence="2">
    <name type="scientific">Myoviridae sp. ct9dX1</name>
    <dbReference type="NCBI Taxonomy" id="2827665"/>
    <lineage>
        <taxon>Viruses</taxon>
        <taxon>Duplodnaviria</taxon>
        <taxon>Heunggongvirae</taxon>
        <taxon>Uroviricota</taxon>
        <taxon>Caudoviricetes</taxon>
    </lineage>
</organism>
<dbReference type="NCBIfam" id="TIGR01641">
    <property type="entry name" value="phageSPP1_gp7"/>
    <property type="match status" value="1"/>
</dbReference>
<feature type="domain" description="Phage head morphogenesis" evidence="1">
    <location>
        <begin position="143"/>
        <end position="259"/>
    </location>
</feature>
<dbReference type="EMBL" id="BK032832">
    <property type="protein sequence ID" value="DAF63009.1"/>
    <property type="molecule type" value="Genomic_DNA"/>
</dbReference>
<evidence type="ECO:0000313" key="2">
    <source>
        <dbReference type="EMBL" id="DAF63009.1"/>
    </source>
</evidence>
<dbReference type="Gene3D" id="3.40.390.10">
    <property type="entry name" value="Collagenase (Catalytic Domain)"/>
    <property type="match status" value="1"/>
</dbReference>
<dbReference type="InterPro" id="IPR024079">
    <property type="entry name" value="MetalloPept_cat_dom_sf"/>
</dbReference>
<accession>A0A8S5TIF5</accession>
<dbReference type="SUPFAM" id="SSF55486">
    <property type="entry name" value="Metalloproteases ('zincins'), catalytic domain"/>
    <property type="match status" value="1"/>
</dbReference>
<name>A0A8S5TIF5_9CAUD</name>
<protein>
    <submittedName>
        <fullName evidence="2">Minor capsid component</fullName>
    </submittedName>
</protein>
<dbReference type="InterPro" id="IPR006528">
    <property type="entry name" value="Phage_head_morphogenesis_dom"/>
</dbReference>
<proteinExistence type="predicted"/>
<sequence>MKQNNQIRFLQPTVKILYPESSEREYYRLLRAMVRMLNKLSLENIETLKDVLRYDSTDSERISGKVLEELEVSGVKDEVISGIKRVMKGVDNTAKDNLSRSFRNCLQVDVFINDTGFLESVTSEWYSQQSQHVNSIVSTYTDKLATIISNAVQRGSLYKDVQKEVKNLYNITDNRAKFIARNEIGNLNAVTTKRRQEEAGIYCYEWRTSEDERVRVSHAELNGDLFFWHDSKVGEINGRKIYPAPKLHPGMDYRCRCIAIPIIDLNNWNAAVVTPIGEVKANKRLELSPYEVKEFRFFNKFDDVPEIDRVRKSIIDLDADTGIKFIVPTDLDKNLQNLTKDKLLPYIVSLPEILKERIKQVRILDVYCPADKKWVELYPDFTRAYATAEEYVVTFWRNNGLVLSDSRVREILLHEGGHLLDIFYGNISLKEKWLKAVKADTSIHGLPVTEYARNGPAEDFAESIMIYYTYGNKEFAKYYPNRYGILKELLKDD</sequence>
<dbReference type="Pfam" id="PF04233">
    <property type="entry name" value="Phage_Mu_F"/>
    <property type="match status" value="1"/>
</dbReference>
<reference evidence="2" key="1">
    <citation type="journal article" date="2021" name="Proc. Natl. Acad. Sci. U.S.A.">
        <title>A Catalog of Tens of Thousands of Viruses from Human Metagenomes Reveals Hidden Associations with Chronic Diseases.</title>
        <authorList>
            <person name="Tisza M.J."/>
            <person name="Buck C.B."/>
        </authorList>
    </citation>
    <scope>NUCLEOTIDE SEQUENCE</scope>
    <source>
        <strain evidence="2">Ct9dX1</strain>
    </source>
</reference>
<evidence type="ECO:0000259" key="1">
    <source>
        <dbReference type="Pfam" id="PF04233"/>
    </source>
</evidence>